<feature type="transmembrane region" description="Helical" evidence="1">
    <location>
        <begin position="9"/>
        <end position="27"/>
    </location>
</feature>
<dbReference type="PANTHER" id="PTHR42852:SF18">
    <property type="entry name" value="CHROMOSOME UNDETERMINED SCAFFOLD_47, WHOLE GENOME SHOTGUN SEQUENCE"/>
    <property type="match status" value="1"/>
</dbReference>
<evidence type="ECO:0000259" key="2">
    <source>
        <dbReference type="PROSITE" id="PS51352"/>
    </source>
</evidence>
<reference evidence="3" key="2">
    <citation type="submission" date="2014-07" db="EMBL/GenBank/DDBJ databases">
        <title>Initial genome analysis of the psychrotolerant acidophile Acidithiobacillus ferrivorans CF27: insights into iron and sulfur oxidation pathways and into biofilm formation.</title>
        <authorList>
            <person name="Talla E."/>
            <person name="Hedrich S."/>
            <person name="Mangenot S."/>
            <person name="Ji B."/>
            <person name="Johnson D.B."/>
            <person name="Barbe V."/>
            <person name="Bonnefoy V."/>
        </authorList>
    </citation>
    <scope>NUCLEOTIDE SEQUENCE [LARGE SCALE GENOMIC DNA]</scope>
    <source>
        <strain evidence="3">CF27</strain>
    </source>
</reference>
<dbReference type="EMBL" id="MASQ01000112">
    <property type="protein sequence ID" value="OCB01927.1"/>
    <property type="molecule type" value="Genomic_DNA"/>
</dbReference>
<dbReference type="Gene3D" id="3.40.30.10">
    <property type="entry name" value="Glutaredoxin"/>
    <property type="match status" value="1"/>
</dbReference>
<accession>A0A060UV28</accession>
<keyword evidence="1" id="KW-1133">Transmembrane helix</keyword>
<proteinExistence type="predicted"/>
<dbReference type="CDD" id="cd02966">
    <property type="entry name" value="TlpA_like_family"/>
    <property type="match status" value="1"/>
</dbReference>
<sequence>MQTGRCQRWLVELLLLVLLLVGVYVFTQWRGSAAIPPKQLPVLVLQSPSGQWLDYQPRSGEVTLINFWSPDCPPCVAEIPVLNGLQKWLGGAHFAVLGVAVAGNAPIVVAQAKSRYGIIYPVYVDSSGGVSRLLGGVTLTPTSLLVNGQGRIVGRYVGAISLPVILWHLLRMRL</sequence>
<dbReference type="AlphaFoldDB" id="A0A060UV28"/>
<evidence type="ECO:0000313" key="4">
    <source>
        <dbReference type="EMBL" id="OCB01927.1"/>
    </source>
</evidence>
<dbReference type="PROSITE" id="PS51352">
    <property type="entry name" value="THIOREDOXIN_2"/>
    <property type="match status" value="1"/>
</dbReference>
<reference evidence="4 6" key="3">
    <citation type="submission" date="2016-07" db="EMBL/GenBank/DDBJ databases">
        <title>Draft genome of a psychrotolerant acidophile Acidithiobacillus ferrivorans strain YL15.</title>
        <authorList>
            <person name="Peng T."/>
            <person name="Ma L."/>
            <person name="Nan M."/>
            <person name="An N."/>
            <person name="Wang M."/>
            <person name="Qiu G."/>
            <person name="Zeng W."/>
        </authorList>
    </citation>
    <scope>NUCLEOTIDE SEQUENCE [LARGE SCALE GENOMIC DNA]</scope>
    <source>
        <strain evidence="4 6">YL15</strain>
    </source>
</reference>
<dbReference type="GO" id="GO:0016491">
    <property type="term" value="F:oxidoreductase activity"/>
    <property type="evidence" value="ECO:0007669"/>
    <property type="project" value="InterPro"/>
</dbReference>
<evidence type="ECO:0000313" key="7">
    <source>
        <dbReference type="Proteomes" id="UP000193925"/>
    </source>
</evidence>
<reference evidence="3" key="1">
    <citation type="submission" date="2014-03" db="EMBL/GenBank/DDBJ databases">
        <authorList>
            <person name="Genoscope - CEA"/>
        </authorList>
    </citation>
    <scope>NUCLEOTIDE SEQUENCE [LARGE SCALE GENOMIC DNA]</scope>
    <source>
        <strain evidence="3">CF27</strain>
    </source>
</reference>
<keyword evidence="1" id="KW-0472">Membrane</keyword>
<evidence type="ECO:0000313" key="5">
    <source>
        <dbReference type="EMBL" id="SMH65263.1"/>
    </source>
</evidence>
<keyword evidence="1" id="KW-0812">Transmembrane</keyword>
<dbReference type="Pfam" id="PF08534">
    <property type="entry name" value="Redoxin"/>
    <property type="match status" value="1"/>
</dbReference>
<protein>
    <submittedName>
        <fullName evidence="3 4">Redoxin</fullName>
    </submittedName>
</protein>
<dbReference type="EMBL" id="CCCS020000001">
    <property type="protein sequence ID" value="CDQ12191.1"/>
    <property type="molecule type" value="Genomic_DNA"/>
</dbReference>
<name>A0A060UV28_9PROT</name>
<dbReference type="InterPro" id="IPR013766">
    <property type="entry name" value="Thioredoxin_domain"/>
</dbReference>
<evidence type="ECO:0000313" key="6">
    <source>
        <dbReference type="Proteomes" id="UP000093129"/>
    </source>
</evidence>
<dbReference type="SUPFAM" id="SSF52833">
    <property type="entry name" value="Thioredoxin-like"/>
    <property type="match status" value="1"/>
</dbReference>
<reference evidence="5 7" key="4">
    <citation type="submission" date="2017-03" db="EMBL/GenBank/DDBJ databases">
        <authorList>
            <person name="Regsiter A."/>
            <person name="William W."/>
        </authorList>
    </citation>
    <scope>NUCLEOTIDE SEQUENCE [LARGE SCALE GENOMIC DNA]</scope>
    <source>
        <strain evidence="5">PRJEB5721</strain>
    </source>
</reference>
<dbReference type="InterPro" id="IPR013740">
    <property type="entry name" value="Redoxin"/>
</dbReference>
<dbReference type="Proteomes" id="UP000093129">
    <property type="component" value="Unassembled WGS sequence"/>
</dbReference>
<evidence type="ECO:0000313" key="3">
    <source>
        <dbReference type="EMBL" id="CDQ12191.1"/>
    </source>
</evidence>
<evidence type="ECO:0000256" key="1">
    <source>
        <dbReference type="SAM" id="Phobius"/>
    </source>
</evidence>
<feature type="transmembrane region" description="Helical" evidence="1">
    <location>
        <begin position="88"/>
        <end position="110"/>
    </location>
</feature>
<keyword evidence="7" id="KW-1185">Reference proteome</keyword>
<feature type="domain" description="Thioredoxin" evidence="2">
    <location>
        <begin position="34"/>
        <end position="174"/>
    </location>
</feature>
<dbReference type="PANTHER" id="PTHR42852">
    <property type="entry name" value="THIOL:DISULFIDE INTERCHANGE PROTEIN DSBE"/>
    <property type="match status" value="1"/>
</dbReference>
<dbReference type="EMBL" id="LT841305">
    <property type="protein sequence ID" value="SMH65263.1"/>
    <property type="molecule type" value="Genomic_DNA"/>
</dbReference>
<gene>
    <name evidence="3" type="ORF">AFERRI_10014</name>
    <name evidence="5" type="ORF">AFERRI_20044</name>
    <name evidence="4" type="ORF">BBC27_01315</name>
</gene>
<dbReference type="Proteomes" id="UP000193925">
    <property type="component" value="Chromosome AFERRI"/>
</dbReference>
<dbReference type="InterPro" id="IPR036249">
    <property type="entry name" value="Thioredoxin-like_sf"/>
</dbReference>
<organism evidence="3">
    <name type="scientific">Acidithiobacillus ferrivorans</name>
    <dbReference type="NCBI Taxonomy" id="160808"/>
    <lineage>
        <taxon>Bacteria</taxon>
        <taxon>Pseudomonadati</taxon>
        <taxon>Pseudomonadota</taxon>
        <taxon>Acidithiobacillia</taxon>
        <taxon>Acidithiobacillales</taxon>
        <taxon>Acidithiobacillaceae</taxon>
        <taxon>Acidithiobacillus</taxon>
    </lineage>
</organism>
<dbReference type="InterPro" id="IPR050553">
    <property type="entry name" value="Thioredoxin_ResA/DsbE_sf"/>
</dbReference>